<sequence>MVKQHLSLILEKTQATGRFNKEGYIEFLRQLLGEYKEQPIILVEDVAPYHLCDEKFAEEGGVGRPF</sequence>
<gene>
    <name evidence="1" type="ORF">HELGO_WM29762</name>
</gene>
<protein>
    <recommendedName>
        <fullName evidence="2">Transposase</fullName>
    </recommendedName>
</protein>
<dbReference type="EMBL" id="CACVAT010000064">
    <property type="protein sequence ID" value="CAA6804335.1"/>
    <property type="molecule type" value="Genomic_DNA"/>
</dbReference>
<evidence type="ECO:0000313" key="1">
    <source>
        <dbReference type="EMBL" id="CAA6804335.1"/>
    </source>
</evidence>
<accession>A0A6S6SN11</accession>
<name>A0A6S6SN11_9GAMM</name>
<reference evidence="1" key="1">
    <citation type="submission" date="2020-01" db="EMBL/GenBank/DDBJ databases">
        <authorList>
            <person name="Meier V. D."/>
            <person name="Meier V D."/>
        </authorList>
    </citation>
    <scope>NUCLEOTIDE SEQUENCE</scope>
    <source>
        <strain evidence="1">HLG_WM_MAG_09</strain>
    </source>
</reference>
<organism evidence="1">
    <name type="scientific">uncultured Thiotrichaceae bacterium</name>
    <dbReference type="NCBI Taxonomy" id="298394"/>
    <lineage>
        <taxon>Bacteria</taxon>
        <taxon>Pseudomonadati</taxon>
        <taxon>Pseudomonadota</taxon>
        <taxon>Gammaproteobacteria</taxon>
        <taxon>Thiotrichales</taxon>
        <taxon>Thiotrichaceae</taxon>
        <taxon>environmental samples</taxon>
    </lineage>
</organism>
<proteinExistence type="predicted"/>
<dbReference type="AlphaFoldDB" id="A0A6S6SN11"/>
<evidence type="ECO:0008006" key="2">
    <source>
        <dbReference type="Google" id="ProtNLM"/>
    </source>
</evidence>